<dbReference type="SMART" id="SM00448">
    <property type="entry name" value="REC"/>
    <property type="match status" value="1"/>
</dbReference>
<dbReference type="PROSITE" id="PS50110">
    <property type="entry name" value="RESPONSE_REGULATORY"/>
    <property type="match status" value="1"/>
</dbReference>
<evidence type="ECO:0000256" key="3">
    <source>
        <dbReference type="PROSITE-ProRule" id="PRU00169"/>
    </source>
</evidence>
<sequence length="213" mass="23952">MIRVIIVDDHKIFTEGLAHILGLESDISVVGQCQSAKELFEIMNPTENVVVLLDINLGNESGLDICKSITEQYPLARVIAVSMYQEESFITKMLKNGATGYLLKNTGREEFLEAIRAVSEGKNYQSAAVTEIIMNGLSRQKNQERNLHELKFTRREKEILELIAKGQTTKSIANTLCISEKTVETHRSNLLAKFDVKNMVSLLKLALEYGYVK</sequence>
<feature type="modified residue" description="4-aspartylphosphate" evidence="3">
    <location>
        <position position="54"/>
    </location>
</feature>
<name>A0ABT6Y777_9BACT</name>
<comment type="caution">
    <text evidence="6">The sequence shown here is derived from an EMBL/GenBank/DDBJ whole genome shotgun (WGS) entry which is preliminary data.</text>
</comment>
<evidence type="ECO:0000256" key="1">
    <source>
        <dbReference type="ARBA" id="ARBA00022553"/>
    </source>
</evidence>
<protein>
    <submittedName>
        <fullName evidence="6">Response regulator transcription factor</fullName>
    </submittedName>
</protein>
<evidence type="ECO:0000259" key="5">
    <source>
        <dbReference type="PROSITE" id="PS50110"/>
    </source>
</evidence>
<dbReference type="PROSITE" id="PS50043">
    <property type="entry name" value="HTH_LUXR_2"/>
    <property type="match status" value="1"/>
</dbReference>
<organism evidence="6 7">
    <name type="scientific">Flectobacillus roseus</name>
    <dbReference type="NCBI Taxonomy" id="502259"/>
    <lineage>
        <taxon>Bacteria</taxon>
        <taxon>Pseudomonadati</taxon>
        <taxon>Bacteroidota</taxon>
        <taxon>Cytophagia</taxon>
        <taxon>Cytophagales</taxon>
        <taxon>Flectobacillaceae</taxon>
        <taxon>Flectobacillus</taxon>
    </lineage>
</organism>
<accession>A0ABT6Y777</accession>
<dbReference type="RefSeq" id="WP_283344373.1">
    <property type="nucleotide sequence ID" value="NZ_JASHIF010000008.1"/>
</dbReference>
<dbReference type="InterPro" id="IPR000792">
    <property type="entry name" value="Tscrpt_reg_LuxR_C"/>
</dbReference>
<dbReference type="SMART" id="SM00421">
    <property type="entry name" value="HTH_LUXR"/>
    <property type="match status" value="1"/>
</dbReference>
<dbReference type="CDD" id="cd17535">
    <property type="entry name" value="REC_NarL-like"/>
    <property type="match status" value="1"/>
</dbReference>
<proteinExistence type="predicted"/>
<evidence type="ECO:0000256" key="2">
    <source>
        <dbReference type="ARBA" id="ARBA00023125"/>
    </source>
</evidence>
<keyword evidence="7" id="KW-1185">Reference proteome</keyword>
<dbReference type="EMBL" id="JASHIF010000008">
    <property type="protein sequence ID" value="MDI9859427.1"/>
    <property type="molecule type" value="Genomic_DNA"/>
</dbReference>
<evidence type="ECO:0000313" key="6">
    <source>
        <dbReference type="EMBL" id="MDI9859427.1"/>
    </source>
</evidence>
<keyword evidence="1 3" id="KW-0597">Phosphoprotein</keyword>
<dbReference type="Pfam" id="PF00196">
    <property type="entry name" value="GerE"/>
    <property type="match status" value="1"/>
</dbReference>
<dbReference type="InterPro" id="IPR011006">
    <property type="entry name" value="CheY-like_superfamily"/>
</dbReference>
<dbReference type="PANTHER" id="PTHR43214:SF43">
    <property type="entry name" value="TWO-COMPONENT RESPONSE REGULATOR"/>
    <property type="match status" value="1"/>
</dbReference>
<feature type="domain" description="Response regulatory" evidence="5">
    <location>
        <begin position="3"/>
        <end position="119"/>
    </location>
</feature>
<dbReference type="SUPFAM" id="SSF46894">
    <property type="entry name" value="C-terminal effector domain of the bipartite response regulators"/>
    <property type="match status" value="1"/>
</dbReference>
<dbReference type="PROSITE" id="PS00622">
    <property type="entry name" value="HTH_LUXR_1"/>
    <property type="match status" value="1"/>
</dbReference>
<dbReference type="Proteomes" id="UP001236507">
    <property type="component" value="Unassembled WGS sequence"/>
</dbReference>
<dbReference type="PRINTS" id="PR00038">
    <property type="entry name" value="HTHLUXR"/>
</dbReference>
<dbReference type="CDD" id="cd06170">
    <property type="entry name" value="LuxR_C_like"/>
    <property type="match status" value="1"/>
</dbReference>
<dbReference type="Gene3D" id="3.40.50.2300">
    <property type="match status" value="1"/>
</dbReference>
<gene>
    <name evidence="6" type="ORF">QM524_09420</name>
</gene>
<dbReference type="InterPro" id="IPR039420">
    <property type="entry name" value="WalR-like"/>
</dbReference>
<dbReference type="InterPro" id="IPR058245">
    <property type="entry name" value="NreC/VraR/RcsB-like_REC"/>
</dbReference>
<dbReference type="InterPro" id="IPR016032">
    <property type="entry name" value="Sig_transdc_resp-reg_C-effctor"/>
</dbReference>
<dbReference type="PANTHER" id="PTHR43214">
    <property type="entry name" value="TWO-COMPONENT RESPONSE REGULATOR"/>
    <property type="match status" value="1"/>
</dbReference>
<evidence type="ECO:0000313" key="7">
    <source>
        <dbReference type="Proteomes" id="UP001236507"/>
    </source>
</evidence>
<keyword evidence="2" id="KW-0238">DNA-binding</keyword>
<reference evidence="6 7" key="1">
    <citation type="submission" date="2023-05" db="EMBL/GenBank/DDBJ databases">
        <title>Novel species of genus Flectobacillus isolated from stream in China.</title>
        <authorList>
            <person name="Lu H."/>
        </authorList>
    </citation>
    <scope>NUCLEOTIDE SEQUENCE [LARGE SCALE GENOMIC DNA]</scope>
    <source>
        <strain evidence="6 7">KCTC 42575</strain>
    </source>
</reference>
<evidence type="ECO:0000259" key="4">
    <source>
        <dbReference type="PROSITE" id="PS50043"/>
    </source>
</evidence>
<dbReference type="InterPro" id="IPR001789">
    <property type="entry name" value="Sig_transdc_resp-reg_receiver"/>
</dbReference>
<dbReference type="SUPFAM" id="SSF52172">
    <property type="entry name" value="CheY-like"/>
    <property type="match status" value="1"/>
</dbReference>
<feature type="domain" description="HTH luxR-type" evidence="4">
    <location>
        <begin position="145"/>
        <end position="210"/>
    </location>
</feature>
<dbReference type="Pfam" id="PF00072">
    <property type="entry name" value="Response_reg"/>
    <property type="match status" value="1"/>
</dbReference>